<dbReference type="Gene3D" id="3.40.5.10">
    <property type="entry name" value="Ribosomal protein L9, N-terminal domain"/>
    <property type="match status" value="1"/>
</dbReference>
<dbReference type="Pfam" id="PF22562">
    <property type="entry name" value="UBA_7"/>
    <property type="match status" value="1"/>
</dbReference>
<protein>
    <submittedName>
        <fullName evidence="8">Crustacean calcium-binding protein 23 (CCBP-23)</fullName>
    </submittedName>
</protein>
<dbReference type="InterPro" id="IPR018247">
    <property type="entry name" value="EF_Hand_1_Ca_BS"/>
</dbReference>
<dbReference type="Gene3D" id="1.20.58.2190">
    <property type="match status" value="1"/>
</dbReference>
<dbReference type="InterPro" id="IPR011992">
    <property type="entry name" value="EF-hand-dom_pair"/>
</dbReference>
<feature type="domain" description="UBA" evidence="6">
    <location>
        <begin position="2"/>
        <end position="37"/>
    </location>
</feature>
<keyword evidence="4" id="KW-0687">Ribonucleoprotein</keyword>
<dbReference type="SUPFAM" id="SSF143503">
    <property type="entry name" value="PUG domain-like"/>
    <property type="match status" value="1"/>
</dbReference>
<dbReference type="Pfam" id="PF09409">
    <property type="entry name" value="PUB"/>
    <property type="match status" value="1"/>
</dbReference>
<comment type="similarity">
    <text evidence="1">Belongs to the bacterial ribosomal protein bL9 family.</text>
</comment>
<dbReference type="EMBL" id="CAXAMM010041318">
    <property type="protein sequence ID" value="CAK9098646.1"/>
    <property type="molecule type" value="Genomic_DNA"/>
</dbReference>
<reference evidence="8 9" key="1">
    <citation type="submission" date="2024-02" db="EMBL/GenBank/DDBJ databases">
        <authorList>
            <person name="Chen Y."/>
            <person name="Shah S."/>
            <person name="Dougan E. K."/>
            <person name="Thang M."/>
            <person name="Chan C."/>
        </authorList>
    </citation>
    <scope>NUCLEOTIDE SEQUENCE [LARGE SCALE GENOMIC DNA]</scope>
</reference>
<dbReference type="PROSITE" id="PS00018">
    <property type="entry name" value="EF_HAND_1"/>
    <property type="match status" value="2"/>
</dbReference>
<organism evidence="8 9">
    <name type="scientific">Durusdinium trenchii</name>
    <dbReference type="NCBI Taxonomy" id="1381693"/>
    <lineage>
        <taxon>Eukaryota</taxon>
        <taxon>Sar</taxon>
        <taxon>Alveolata</taxon>
        <taxon>Dinophyceae</taxon>
        <taxon>Suessiales</taxon>
        <taxon>Symbiodiniaceae</taxon>
        <taxon>Durusdinium</taxon>
    </lineage>
</organism>
<feature type="region of interest" description="Disordered" evidence="5">
    <location>
        <begin position="262"/>
        <end position="282"/>
    </location>
</feature>
<keyword evidence="2" id="KW-0106">Calcium</keyword>
<dbReference type="InterPro" id="IPR036935">
    <property type="entry name" value="Ribosomal_bL9_N_sf"/>
</dbReference>
<accession>A0ABP0RHC5</accession>
<evidence type="ECO:0000256" key="2">
    <source>
        <dbReference type="ARBA" id="ARBA00022837"/>
    </source>
</evidence>
<evidence type="ECO:0000259" key="6">
    <source>
        <dbReference type="PROSITE" id="PS50030"/>
    </source>
</evidence>
<dbReference type="Gene3D" id="1.10.238.10">
    <property type="entry name" value="EF-hand"/>
    <property type="match status" value="3"/>
</dbReference>
<dbReference type="SUPFAM" id="SSF55658">
    <property type="entry name" value="L9 N-domain-like"/>
    <property type="match status" value="1"/>
</dbReference>
<dbReference type="InterPro" id="IPR020070">
    <property type="entry name" value="Ribosomal_bL9_N"/>
</dbReference>
<evidence type="ECO:0000259" key="7">
    <source>
        <dbReference type="PROSITE" id="PS50222"/>
    </source>
</evidence>
<dbReference type="InterPro" id="IPR002048">
    <property type="entry name" value="EF_hand_dom"/>
</dbReference>
<dbReference type="InterPro" id="IPR009027">
    <property type="entry name" value="Ribosomal_bL9/RNase_H1_N"/>
</dbReference>
<feature type="domain" description="EF-hand" evidence="7">
    <location>
        <begin position="708"/>
        <end position="740"/>
    </location>
</feature>
<dbReference type="Pfam" id="PF13202">
    <property type="entry name" value="EF-hand_5"/>
    <property type="match status" value="1"/>
</dbReference>
<gene>
    <name evidence="8" type="ORF">SCF082_LOCUS46219</name>
</gene>
<dbReference type="PROSITE" id="PS50030">
    <property type="entry name" value="UBA"/>
    <property type="match status" value="1"/>
</dbReference>
<dbReference type="SUPFAM" id="SSF46934">
    <property type="entry name" value="UBA-like"/>
    <property type="match status" value="1"/>
</dbReference>
<dbReference type="Pfam" id="PF01281">
    <property type="entry name" value="Ribosomal_L9_N"/>
    <property type="match status" value="1"/>
</dbReference>
<feature type="domain" description="EF-hand" evidence="7">
    <location>
        <begin position="506"/>
        <end position="541"/>
    </location>
</feature>
<evidence type="ECO:0000256" key="1">
    <source>
        <dbReference type="ARBA" id="ARBA00010605"/>
    </source>
</evidence>
<dbReference type="Proteomes" id="UP001642464">
    <property type="component" value="Unassembled WGS sequence"/>
</dbReference>
<evidence type="ECO:0000256" key="5">
    <source>
        <dbReference type="SAM" id="MobiDB-lite"/>
    </source>
</evidence>
<dbReference type="InterPro" id="IPR015940">
    <property type="entry name" value="UBA"/>
</dbReference>
<keyword evidence="9" id="KW-1185">Reference proteome</keyword>
<feature type="compositionally biased region" description="Basic and acidic residues" evidence="5">
    <location>
        <begin position="147"/>
        <end position="181"/>
    </location>
</feature>
<dbReference type="Gene3D" id="1.10.8.10">
    <property type="entry name" value="DNA helicase RuvA subunit, C-terminal domain"/>
    <property type="match status" value="1"/>
</dbReference>
<proteinExistence type="inferred from homology"/>
<evidence type="ECO:0000256" key="3">
    <source>
        <dbReference type="ARBA" id="ARBA00022980"/>
    </source>
</evidence>
<dbReference type="Pfam" id="PF13499">
    <property type="entry name" value="EF-hand_7"/>
    <property type="match status" value="1"/>
</dbReference>
<feature type="region of interest" description="Disordered" evidence="5">
    <location>
        <begin position="63"/>
        <end position="100"/>
    </location>
</feature>
<dbReference type="CDD" id="cd00051">
    <property type="entry name" value="EFh"/>
    <property type="match status" value="1"/>
</dbReference>
<dbReference type="InterPro" id="IPR036339">
    <property type="entry name" value="PUB-like_dom_sf"/>
</dbReference>
<feature type="region of interest" description="Disordered" evidence="5">
    <location>
        <begin position="137"/>
        <end position="207"/>
    </location>
</feature>
<keyword evidence="3" id="KW-0689">Ribosomal protein</keyword>
<dbReference type="PANTHER" id="PTHR46713:SF1">
    <property type="entry name" value="F13M7.16 PROTEIN"/>
    <property type="match status" value="1"/>
</dbReference>
<feature type="compositionally biased region" description="Basic and acidic residues" evidence="5">
    <location>
        <begin position="191"/>
        <end position="207"/>
    </location>
</feature>
<dbReference type="PROSITE" id="PS50222">
    <property type="entry name" value="EF_HAND_2"/>
    <property type="match status" value="2"/>
</dbReference>
<evidence type="ECO:0000313" key="8">
    <source>
        <dbReference type="EMBL" id="CAK9098646.1"/>
    </source>
</evidence>
<comment type="caution">
    <text evidence="8">The sequence shown here is derived from an EMBL/GenBank/DDBJ whole genome shotgun (WGS) entry which is preliminary data.</text>
</comment>
<dbReference type="InterPro" id="IPR009060">
    <property type="entry name" value="UBA-like_sf"/>
</dbReference>
<dbReference type="SMART" id="SM00054">
    <property type="entry name" value="EFh"/>
    <property type="match status" value="3"/>
</dbReference>
<sequence length="740" mass="82174">MAAFEEAVKTLVDMGFSEEQSREALQKVSPPSVEAAVRGGWLRAWKAHAAGAGSMQWLVENEDKEAKTGEAGAGEDAVMKDASEGGDNAEADKSEAAGDDAPKVVRSYRCVETGKLFRTMQDAQLYAERTGKANFEETDVEVPPLTEEEKKEKLAQLRQKIEDRRKQRAEEEKQAELEREKNRRKGGQEMAEIREEHERLQRERDYAKRKKEKEMFLAEKARLRKEVAKDKADRAADAATRRGASAEEVRQAYQAAYDRAMGKGTGADSAKSKAASAKPPEERMDGAITDLLGYRAGGDGIRAIKTLSKMVGNLIAQPDEPKFKQINLKNEAFKKRVASLIGGVQFLKACGFTKNEMEGTLVLADADYNSARLTAAQGKLDAALAMIRVRLTQDLDLRQKKGDVIEVAAGYGRAYLVANGFAELFEEEKHNDWDPRPMSEAESMDKGVVLEEFKRQMFDGGLRKWSISGLNRVFDAVSKESQDAEGNADLEPWQFSEAINKFGVFLDDRAMATLLRAFDTSGNGKINYREFMTGLRGPMNERRHAIVARAWDVVTQSLASDEVRPDDVVGKVVTADRHPQVEAGQATASEIEAHHIQGLGAWATVDGRVDQRAFFNHFTDVSSAVDSDDIFVSMIEKQFGVREKPVAEDTRNAVAAFQRALLDKLHQKSFQGSSQQRTLLHAFQLVNSDSLGSITLSEFSAAMQNFGFHGDAVEQVFAFFDKSQDNKISYKEFVDAMLDD</sequence>
<evidence type="ECO:0000313" key="9">
    <source>
        <dbReference type="Proteomes" id="UP001642464"/>
    </source>
</evidence>
<dbReference type="SMART" id="SM00580">
    <property type="entry name" value="PUG"/>
    <property type="match status" value="1"/>
</dbReference>
<evidence type="ECO:0000256" key="4">
    <source>
        <dbReference type="ARBA" id="ARBA00023274"/>
    </source>
</evidence>
<feature type="compositionally biased region" description="Basic and acidic residues" evidence="5">
    <location>
        <begin position="90"/>
        <end position="100"/>
    </location>
</feature>
<dbReference type="InterPro" id="IPR018997">
    <property type="entry name" value="PUB_domain"/>
</dbReference>
<dbReference type="PANTHER" id="PTHR46713">
    <property type="entry name" value="F13M7.16 PROTEIN"/>
    <property type="match status" value="1"/>
</dbReference>
<dbReference type="SUPFAM" id="SSF47473">
    <property type="entry name" value="EF-hand"/>
    <property type="match status" value="1"/>
</dbReference>
<name>A0ABP0RHC5_9DINO</name>